<comment type="caution">
    <text evidence="2">The sequence shown here is derived from an EMBL/GenBank/DDBJ whole genome shotgun (WGS) entry which is preliminary data.</text>
</comment>
<keyword evidence="3" id="KW-1185">Reference proteome</keyword>
<gene>
    <name evidence="2" type="ORF">ELQ92_01710</name>
</gene>
<keyword evidence="1" id="KW-0732">Signal</keyword>
<dbReference type="PROSITE" id="PS51257">
    <property type="entry name" value="PROKAR_LIPOPROTEIN"/>
    <property type="match status" value="1"/>
</dbReference>
<dbReference type="AlphaFoldDB" id="A0A444QEN6"/>
<name>A0A444QEN6_9MICO</name>
<evidence type="ECO:0000256" key="1">
    <source>
        <dbReference type="SAM" id="SignalP"/>
    </source>
</evidence>
<evidence type="ECO:0008006" key="4">
    <source>
        <dbReference type="Google" id="ProtNLM"/>
    </source>
</evidence>
<evidence type="ECO:0000313" key="2">
    <source>
        <dbReference type="EMBL" id="RWZ68000.1"/>
    </source>
</evidence>
<dbReference type="RefSeq" id="WP_128497228.1">
    <property type="nucleotide sequence ID" value="NZ_RZNC01000001.1"/>
</dbReference>
<reference evidence="2 3" key="1">
    <citation type="submission" date="2018-12" db="EMBL/GenBank/DDBJ databases">
        <authorList>
            <person name="Li F."/>
        </authorList>
    </citation>
    <scope>NUCLEOTIDE SEQUENCE [LARGE SCALE GENOMIC DNA]</scope>
    <source>
        <strain evidence="2 3">8H24J-4-2</strain>
    </source>
</reference>
<dbReference type="Gene3D" id="2.60.40.420">
    <property type="entry name" value="Cupredoxins - blue copper proteins"/>
    <property type="match status" value="1"/>
</dbReference>
<sequence length="123" mass="13035">MRRLLLSFTVLVAAAATSGCASPSAASLISVDDVSADRALPDPAAVTVETGAEVRWRNIGDGAHTITLGRGADAILSSDQPEWGPERLSPGETLSRVFDEPGEYVYWFDDERTAGTITVEEPS</sequence>
<dbReference type="EMBL" id="RZNC01000001">
    <property type="protein sequence ID" value="RWZ68000.1"/>
    <property type="molecule type" value="Genomic_DNA"/>
</dbReference>
<feature type="signal peptide" evidence="1">
    <location>
        <begin position="1"/>
        <end position="21"/>
    </location>
</feature>
<proteinExistence type="predicted"/>
<dbReference type="SUPFAM" id="SSF49503">
    <property type="entry name" value="Cupredoxins"/>
    <property type="match status" value="1"/>
</dbReference>
<protein>
    <recommendedName>
        <fullName evidence="4">EfeO-type cupredoxin-like domain-containing protein</fullName>
    </recommendedName>
</protein>
<organism evidence="2 3">
    <name type="scientific">Labedella populi</name>
    <dbReference type="NCBI Taxonomy" id="2498850"/>
    <lineage>
        <taxon>Bacteria</taxon>
        <taxon>Bacillati</taxon>
        <taxon>Actinomycetota</taxon>
        <taxon>Actinomycetes</taxon>
        <taxon>Micrococcales</taxon>
        <taxon>Microbacteriaceae</taxon>
        <taxon>Labedella</taxon>
    </lineage>
</organism>
<dbReference type="OrthoDB" id="9787979at2"/>
<evidence type="ECO:0000313" key="3">
    <source>
        <dbReference type="Proteomes" id="UP000288603"/>
    </source>
</evidence>
<dbReference type="InterPro" id="IPR008972">
    <property type="entry name" value="Cupredoxin"/>
</dbReference>
<accession>A0A444QEN6</accession>
<dbReference type="Proteomes" id="UP000288603">
    <property type="component" value="Unassembled WGS sequence"/>
</dbReference>
<feature type="chain" id="PRO_5019085536" description="EfeO-type cupredoxin-like domain-containing protein" evidence="1">
    <location>
        <begin position="22"/>
        <end position="123"/>
    </location>
</feature>